<dbReference type="SUPFAM" id="SSF55486">
    <property type="entry name" value="Metalloproteases ('zincins'), catalytic domain"/>
    <property type="match status" value="2"/>
</dbReference>
<feature type="compositionally biased region" description="Low complexity" evidence="1">
    <location>
        <begin position="369"/>
        <end position="385"/>
    </location>
</feature>
<feature type="transmembrane region" description="Helical" evidence="2">
    <location>
        <begin position="64"/>
        <end position="85"/>
    </location>
</feature>
<keyword evidence="2" id="KW-0472">Membrane</keyword>
<gene>
    <name evidence="3" type="ORF">HERI1096_LOCUS2708</name>
</gene>
<name>A0A7S3AEA7_9EUKA</name>
<organism evidence="3">
    <name type="scientific">Haptolina ericina</name>
    <dbReference type="NCBI Taxonomy" id="156174"/>
    <lineage>
        <taxon>Eukaryota</taxon>
        <taxon>Haptista</taxon>
        <taxon>Haptophyta</taxon>
        <taxon>Prymnesiophyceae</taxon>
        <taxon>Prymnesiales</taxon>
        <taxon>Prymnesiaceae</taxon>
        <taxon>Haptolina</taxon>
    </lineage>
</organism>
<reference evidence="3" key="1">
    <citation type="submission" date="2021-01" db="EMBL/GenBank/DDBJ databases">
        <authorList>
            <person name="Corre E."/>
            <person name="Pelletier E."/>
            <person name="Niang G."/>
            <person name="Scheremetjew M."/>
            <person name="Finn R."/>
            <person name="Kale V."/>
            <person name="Holt S."/>
            <person name="Cochrane G."/>
            <person name="Meng A."/>
            <person name="Brown T."/>
            <person name="Cohen L."/>
        </authorList>
    </citation>
    <scope>NUCLEOTIDE SEQUENCE</scope>
    <source>
        <strain evidence="3">CCMP281</strain>
    </source>
</reference>
<feature type="transmembrane region" description="Helical" evidence="2">
    <location>
        <begin position="305"/>
        <end position="327"/>
    </location>
</feature>
<sequence length="488" mass="53084">MQFRMTNGQLLPGRDANFGGTQTFIETYAATVSFGVSDGTCWYLDSAFCSTFHQMKKWSTPSNVLMATRLLCFFIFASAALSLLFRCRVFGALHRRAKRKKKVGGEKSLISCSCRKRCYHIYEEAATWSVLGVTMQLVLIVCPPMVQFQIFEPCFECYDFEGAAVHEIGHVLGLGHPNTAREEVDASYFDTYGTRGDNVYNQRLAELIRYNESTCYNTWGDVRNNTPPNAEVDSTGCKRGYNDELITGCVGIRDSVMEAFTQNNPSVCLAQDDLEAIHTLYPDCELSVTEVVCYKVNLNLGIVRIAVYVLGPLLIIFGVVVLMQAVIQNHNREEIKEQKVMIKEHRKEVVAGRFKLACANNLAEQARANQGANQAASESRSASRSPSRKNSPRSGGGLGWLKTKKSSGLAKQPGLVAVCHAAGASTSSVDSDGDAGGAGLSLAAAALANKKPQTIAQRVLAAQAAEQAQQASTSSDDGAYPAMDTSRA</sequence>
<feature type="region of interest" description="Disordered" evidence="1">
    <location>
        <begin position="463"/>
        <end position="488"/>
    </location>
</feature>
<dbReference type="GO" id="GO:0008237">
    <property type="term" value="F:metallopeptidase activity"/>
    <property type="evidence" value="ECO:0007669"/>
    <property type="project" value="InterPro"/>
</dbReference>
<proteinExistence type="predicted"/>
<protein>
    <submittedName>
        <fullName evidence="3">Uncharacterized protein</fullName>
    </submittedName>
</protein>
<dbReference type="EMBL" id="HBHX01005023">
    <property type="protein sequence ID" value="CAE0101801.1"/>
    <property type="molecule type" value="Transcribed_RNA"/>
</dbReference>
<keyword evidence="2" id="KW-0812">Transmembrane</keyword>
<accession>A0A7S3AEA7</accession>
<evidence type="ECO:0000256" key="1">
    <source>
        <dbReference type="SAM" id="MobiDB-lite"/>
    </source>
</evidence>
<dbReference type="Gene3D" id="3.40.390.10">
    <property type="entry name" value="Collagenase (Catalytic Domain)"/>
    <property type="match status" value="1"/>
</dbReference>
<evidence type="ECO:0000313" key="3">
    <source>
        <dbReference type="EMBL" id="CAE0101801.1"/>
    </source>
</evidence>
<dbReference type="AlphaFoldDB" id="A0A7S3AEA7"/>
<feature type="region of interest" description="Disordered" evidence="1">
    <location>
        <begin position="369"/>
        <end position="403"/>
    </location>
</feature>
<evidence type="ECO:0000256" key="2">
    <source>
        <dbReference type="SAM" id="Phobius"/>
    </source>
</evidence>
<keyword evidence="2" id="KW-1133">Transmembrane helix</keyword>
<dbReference type="InterPro" id="IPR024079">
    <property type="entry name" value="MetalloPept_cat_dom_sf"/>
</dbReference>